<dbReference type="SUPFAM" id="SSF52540">
    <property type="entry name" value="P-loop containing nucleoside triphosphate hydrolases"/>
    <property type="match status" value="1"/>
</dbReference>
<dbReference type="EMBL" id="QEKW01000004">
    <property type="protein sequence ID" value="PVZ11031.1"/>
    <property type="molecule type" value="Genomic_DNA"/>
</dbReference>
<dbReference type="CDD" id="cd18032">
    <property type="entry name" value="DEXHc_RE_I_III_res"/>
    <property type="match status" value="1"/>
</dbReference>
<dbReference type="InterPro" id="IPR027417">
    <property type="entry name" value="P-loop_NTPase"/>
</dbReference>
<dbReference type="Pfam" id="PF04851">
    <property type="entry name" value="ResIII"/>
    <property type="match status" value="1"/>
</dbReference>
<dbReference type="Gene3D" id="3.30.870.10">
    <property type="entry name" value="Endonuclease Chain A"/>
    <property type="match status" value="1"/>
</dbReference>
<dbReference type="Pfam" id="PF00271">
    <property type="entry name" value="Helicase_C"/>
    <property type="match status" value="1"/>
</dbReference>
<dbReference type="Gene3D" id="3.40.50.300">
    <property type="entry name" value="P-loop containing nucleotide triphosphate hydrolases"/>
    <property type="match status" value="2"/>
</dbReference>
<dbReference type="Proteomes" id="UP000245639">
    <property type="component" value="Unassembled WGS sequence"/>
</dbReference>
<dbReference type="PROSITE" id="PS51194">
    <property type="entry name" value="HELICASE_CTER"/>
    <property type="match status" value="1"/>
</dbReference>
<protein>
    <submittedName>
        <fullName evidence="3">Superfamily II DNA or RNA helicase</fullName>
    </submittedName>
</protein>
<dbReference type="InterPro" id="IPR014001">
    <property type="entry name" value="Helicase_ATP-bd"/>
</dbReference>
<dbReference type="RefSeq" id="WP_243417997.1">
    <property type="nucleotide sequence ID" value="NZ_QEKW01000004.1"/>
</dbReference>
<dbReference type="Pfam" id="PF13091">
    <property type="entry name" value="PLDc_2"/>
    <property type="match status" value="1"/>
</dbReference>
<proteinExistence type="predicted"/>
<keyword evidence="4" id="KW-1185">Reference proteome</keyword>
<dbReference type="GO" id="GO:0005524">
    <property type="term" value="F:ATP binding"/>
    <property type="evidence" value="ECO:0007669"/>
    <property type="project" value="InterPro"/>
</dbReference>
<evidence type="ECO:0000313" key="3">
    <source>
        <dbReference type="EMBL" id="PVZ11031.1"/>
    </source>
</evidence>
<dbReference type="GO" id="GO:0003677">
    <property type="term" value="F:DNA binding"/>
    <property type="evidence" value="ECO:0007669"/>
    <property type="project" value="InterPro"/>
</dbReference>
<dbReference type="GO" id="GO:0016887">
    <property type="term" value="F:ATP hydrolysis activity"/>
    <property type="evidence" value="ECO:0007669"/>
    <property type="project" value="TreeGrafter"/>
</dbReference>
<keyword evidence="3" id="KW-0067">ATP-binding</keyword>
<dbReference type="PROSITE" id="PS51192">
    <property type="entry name" value="HELICASE_ATP_BIND_1"/>
    <property type="match status" value="1"/>
</dbReference>
<dbReference type="AlphaFoldDB" id="A0A2U1FFN5"/>
<feature type="domain" description="Helicase C-terminal" evidence="2">
    <location>
        <begin position="521"/>
        <end position="670"/>
    </location>
</feature>
<name>A0A2U1FFN5_9PSEU</name>
<dbReference type="InterPro" id="IPR006935">
    <property type="entry name" value="Helicase/UvrB_N"/>
</dbReference>
<dbReference type="SMART" id="SM00487">
    <property type="entry name" value="DEXDc"/>
    <property type="match status" value="1"/>
</dbReference>
<dbReference type="SUPFAM" id="SSF56024">
    <property type="entry name" value="Phospholipase D/nuclease"/>
    <property type="match status" value="1"/>
</dbReference>
<dbReference type="PANTHER" id="PTHR47962">
    <property type="entry name" value="ATP-DEPENDENT HELICASE LHR-RELATED-RELATED"/>
    <property type="match status" value="1"/>
</dbReference>
<dbReference type="CDD" id="cd18799">
    <property type="entry name" value="SF2_C_EcoAI-like"/>
    <property type="match status" value="1"/>
</dbReference>
<keyword evidence="3" id="KW-0378">Hydrolase</keyword>
<dbReference type="InterPro" id="IPR052511">
    <property type="entry name" value="ATP-dep_Helicase"/>
</dbReference>
<dbReference type="InterPro" id="IPR001650">
    <property type="entry name" value="Helicase_C-like"/>
</dbReference>
<feature type="domain" description="Helicase ATP-binding" evidence="1">
    <location>
        <begin position="318"/>
        <end position="465"/>
    </location>
</feature>
<dbReference type="SMART" id="SM00490">
    <property type="entry name" value="HELICc"/>
    <property type="match status" value="1"/>
</dbReference>
<sequence>MPGGVDDGLYESLRTARLERRLQALPVGAAVWDKIGSAAAPEVLARHVAEVVRRTLSDHSDNARREALVNSVVGLLEASDDDAVVALEQLLAVSVAPGVHRVIRPATPLSETALLTNTPDEPSLGAELRAEMASADQVDLLCAFVKFHGMRLLTDELEELRARGKRLRVITTTYLGGTERRAVDELVRRFGAEVRIRYEEQSTRLHAKAWLFRRNSGFDTGYVGSSNLSKSALVDGLEWNVRMSSVATPALVRKFEATFDTYWNNPDFRPYDPDRDADLLDRALGAQAGGGSSTLVLSGLEVRPRPHQERILEALDAERTVHGRHRNLVVAATGTGKTVVAALDYRRLGGAERSLLFVAHRKELLEQAQRTYREVLGDGTFGELLVGGQRPTRWRHVFASVQSLREVDLGAYDVAVIDEFHHAEAPSYRALLQRLVVDELLGLTATPDRTDGLDVRDFFDGRTAVEIGLGEALEQDLLCPFHYFGIADNTDLSSIEWKRGSYDVEALDELYTGNAARTRLVLNALADRVTDPRGMRALGFCVSVAHAEYMAATFSEAGIPSRAVTGQTPTVNRDQAATDLRRGDVACLFTVDLYNEGVDLPTVDTVLFLRPTQSATIFLQQLGRGLRRAPEKAVLTVLDFIGQHRREFRFDLRYRALTGSTRAGLVRDIEHGFPYLPSGSRLLLDRVAQEVVLANVRQGLRGGRKALVDDVRSHGDLSLLAYLRESGHELSDVYGRAGESWTALRRDAGFPTAEPGPREDELLRRVGSLVHVDDLERASTYLRLMLPDGPRLADLTARERVLAHMLVYTIWPDLGGHALIEDALTTLREHPAFVREAMTLMRLGADEARVVPGDLGIPGVELRSHCTYRRDEILAGIGWADGTRKTRGQAAGVVYSEATNVDALLVTLHKEDKEFAPSTRYRDYPISAELFHWESQNSTTLNSAAGRRYIGGTSRVLLFTRAARSDEFGGGAPFVCLGIASVVEHHGERPISITWRLQRPMPQQVLNAGALDAA</sequence>
<gene>
    <name evidence="3" type="ORF">C8D89_104245</name>
</gene>
<evidence type="ECO:0000313" key="4">
    <source>
        <dbReference type="Proteomes" id="UP000245639"/>
    </source>
</evidence>
<keyword evidence="3" id="KW-0347">Helicase</keyword>
<dbReference type="GO" id="GO:0004386">
    <property type="term" value="F:helicase activity"/>
    <property type="evidence" value="ECO:0007669"/>
    <property type="project" value="UniProtKB-KW"/>
</dbReference>
<accession>A0A2U1FFN5</accession>
<dbReference type="CDD" id="cd09203">
    <property type="entry name" value="PLDc_N_DEXD_b1"/>
    <property type="match status" value="1"/>
</dbReference>
<dbReference type="InterPro" id="IPR025202">
    <property type="entry name" value="PLD-like_dom"/>
</dbReference>
<keyword evidence="3" id="KW-0547">Nucleotide-binding</keyword>
<dbReference type="Pfam" id="PF11907">
    <property type="entry name" value="DUF3427"/>
    <property type="match status" value="1"/>
</dbReference>
<evidence type="ECO:0000259" key="2">
    <source>
        <dbReference type="PROSITE" id="PS51194"/>
    </source>
</evidence>
<reference evidence="3 4" key="1">
    <citation type="submission" date="2018-04" db="EMBL/GenBank/DDBJ databases">
        <title>Genomic Encyclopedia of Type Strains, Phase IV (KMG-IV): sequencing the most valuable type-strain genomes for metagenomic binning, comparative biology and taxonomic classification.</title>
        <authorList>
            <person name="Goeker M."/>
        </authorList>
    </citation>
    <scope>NUCLEOTIDE SEQUENCE [LARGE SCALE GENOMIC DNA]</scope>
    <source>
        <strain evidence="3 4">DSM 45771</strain>
    </source>
</reference>
<comment type="caution">
    <text evidence="3">The sequence shown here is derived from an EMBL/GenBank/DDBJ whole genome shotgun (WGS) entry which is preliminary data.</text>
</comment>
<organism evidence="3 4">
    <name type="scientific">Actinomycetospora cinnamomea</name>
    <dbReference type="NCBI Taxonomy" id="663609"/>
    <lineage>
        <taxon>Bacteria</taxon>
        <taxon>Bacillati</taxon>
        <taxon>Actinomycetota</taxon>
        <taxon>Actinomycetes</taxon>
        <taxon>Pseudonocardiales</taxon>
        <taxon>Pseudonocardiaceae</taxon>
        <taxon>Actinomycetospora</taxon>
    </lineage>
</organism>
<dbReference type="InterPro" id="IPR021835">
    <property type="entry name" value="DUF3427"/>
</dbReference>
<dbReference type="PANTHER" id="PTHR47962:SF7">
    <property type="entry name" value="MITOCHONDRIAL ATP-DEPENDENT HELICASE IRC3-RELATED"/>
    <property type="match status" value="1"/>
</dbReference>
<evidence type="ECO:0000259" key="1">
    <source>
        <dbReference type="PROSITE" id="PS51192"/>
    </source>
</evidence>